<name>A0A8X6UJN7_NEPPI</name>
<evidence type="ECO:0000256" key="1">
    <source>
        <dbReference type="SAM" id="MobiDB-lite"/>
    </source>
</evidence>
<dbReference type="Proteomes" id="UP000887013">
    <property type="component" value="Unassembled WGS sequence"/>
</dbReference>
<sequence>MTYRHPSPKKGSMSSSRPVSSILSPEKKAELNPIEAMTTTLTPKDGVLSRMICTYRQTVIDPIGKQGRLKEKG</sequence>
<protein>
    <submittedName>
        <fullName evidence="2">Uncharacterized protein</fullName>
    </submittedName>
</protein>
<evidence type="ECO:0000313" key="2">
    <source>
        <dbReference type="EMBL" id="GFU17215.1"/>
    </source>
</evidence>
<dbReference type="EMBL" id="BMAW01126551">
    <property type="protein sequence ID" value="GFU17215.1"/>
    <property type="molecule type" value="Genomic_DNA"/>
</dbReference>
<keyword evidence="3" id="KW-1185">Reference proteome</keyword>
<accession>A0A8X6UJN7</accession>
<gene>
    <name evidence="2" type="ORF">NPIL_191851</name>
</gene>
<feature type="compositionally biased region" description="Low complexity" evidence="1">
    <location>
        <begin position="12"/>
        <end position="24"/>
    </location>
</feature>
<reference evidence="2" key="1">
    <citation type="submission" date="2020-08" db="EMBL/GenBank/DDBJ databases">
        <title>Multicomponent nature underlies the extraordinary mechanical properties of spider dragline silk.</title>
        <authorList>
            <person name="Kono N."/>
            <person name="Nakamura H."/>
            <person name="Mori M."/>
            <person name="Yoshida Y."/>
            <person name="Ohtoshi R."/>
            <person name="Malay A.D."/>
            <person name="Moran D.A.P."/>
            <person name="Tomita M."/>
            <person name="Numata K."/>
            <person name="Arakawa K."/>
        </authorList>
    </citation>
    <scope>NUCLEOTIDE SEQUENCE</scope>
</reference>
<proteinExistence type="predicted"/>
<evidence type="ECO:0000313" key="3">
    <source>
        <dbReference type="Proteomes" id="UP000887013"/>
    </source>
</evidence>
<feature type="region of interest" description="Disordered" evidence="1">
    <location>
        <begin position="1"/>
        <end position="26"/>
    </location>
</feature>
<organism evidence="2 3">
    <name type="scientific">Nephila pilipes</name>
    <name type="common">Giant wood spider</name>
    <name type="synonym">Nephila maculata</name>
    <dbReference type="NCBI Taxonomy" id="299642"/>
    <lineage>
        <taxon>Eukaryota</taxon>
        <taxon>Metazoa</taxon>
        <taxon>Ecdysozoa</taxon>
        <taxon>Arthropoda</taxon>
        <taxon>Chelicerata</taxon>
        <taxon>Arachnida</taxon>
        <taxon>Araneae</taxon>
        <taxon>Araneomorphae</taxon>
        <taxon>Entelegynae</taxon>
        <taxon>Araneoidea</taxon>
        <taxon>Nephilidae</taxon>
        <taxon>Nephila</taxon>
    </lineage>
</organism>
<dbReference type="AlphaFoldDB" id="A0A8X6UJN7"/>
<comment type="caution">
    <text evidence="2">The sequence shown here is derived from an EMBL/GenBank/DDBJ whole genome shotgun (WGS) entry which is preliminary data.</text>
</comment>